<organism evidence="1 2">
    <name type="scientific">Rhizopus oryzae</name>
    <name type="common">Mucormycosis agent</name>
    <name type="synonym">Rhizopus arrhizus var. delemar</name>
    <dbReference type="NCBI Taxonomy" id="64495"/>
    <lineage>
        <taxon>Eukaryota</taxon>
        <taxon>Fungi</taxon>
        <taxon>Fungi incertae sedis</taxon>
        <taxon>Mucoromycota</taxon>
        <taxon>Mucoromycotina</taxon>
        <taxon>Mucoromycetes</taxon>
        <taxon>Mucorales</taxon>
        <taxon>Mucorineae</taxon>
        <taxon>Rhizopodaceae</taxon>
        <taxon>Rhizopus</taxon>
    </lineage>
</organism>
<comment type="caution">
    <text evidence="1">The sequence shown here is derived from an EMBL/GenBank/DDBJ whole genome shotgun (WGS) entry which is preliminary data.</text>
</comment>
<accession>A0A9P7BIJ6</accession>
<dbReference type="EMBL" id="JAANQT010015490">
    <property type="protein sequence ID" value="KAG1272287.1"/>
    <property type="molecule type" value="Genomic_DNA"/>
</dbReference>
<dbReference type="AlphaFoldDB" id="A0A9P7BIJ6"/>
<dbReference type="Proteomes" id="UP000716291">
    <property type="component" value="Unassembled WGS sequence"/>
</dbReference>
<keyword evidence="2" id="KW-1185">Reference proteome</keyword>
<proteinExistence type="predicted"/>
<protein>
    <submittedName>
        <fullName evidence="1">Uncharacterized protein</fullName>
    </submittedName>
</protein>
<reference evidence="1" key="1">
    <citation type="journal article" date="2020" name="Microb. Genom.">
        <title>Genetic diversity of clinical and environmental Mucorales isolates obtained from an investigation of mucormycosis cases among solid organ transplant recipients.</title>
        <authorList>
            <person name="Nguyen M.H."/>
            <person name="Kaul D."/>
            <person name="Muto C."/>
            <person name="Cheng S.J."/>
            <person name="Richter R.A."/>
            <person name="Bruno V.M."/>
            <person name="Liu G."/>
            <person name="Beyhan S."/>
            <person name="Sundermann A.J."/>
            <person name="Mounaud S."/>
            <person name="Pasculle A.W."/>
            <person name="Nierman W.C."/>
            <person name="Driscoll E."/>
            <person name="Cumbie R."/>
            <person name="Clancy C.J."/>
            <person name="Dupont C.L."/>
        </authorList>
    </citation>
    <scope>NUCLEOTIDE SEQUENCE</scope>
    <source>
        <strain evidence="1">GL11</strain>
    </source>
</reference>
<evidence type="ECO:0000313" key="2">
    <source>
        <dbReference type="Proteomes" id="UP000716291"/>
    </source>
</evidence>
<gene>
    <name evidence="1" type="ORF">G6F64_015527</name>
</gene>
<evidence type="ECO:0000313" key="1">
    <source>
        <dbReference type="EMBL" id="KAG1272287.1"/>
    </source>
</evidence>
<sequence>MLSARICTAAYAGIWKAPSGSRLASLKAFTMLSLPGSLVKSAGSVTSRPSMAGPAMATRSWLAVPSGPMNWTFKPCSRAWRSSRPSSGW</sequence>
<name>A0A9P7BIJ6_RHIOR</name>